<keyword evidence="3" id="KW-0472">Membrane</keyword>
<evidence type="ECO:0000313" key="5">
    <source>
        <dbReference type="EMBL" id="KAB1438082.1"/>
    </source>
</evidence>
<protein>
    <recommendedName>
        <fullName evidence="4">Methyl-accepting transducer domain-containing protein</fullName>
    </recommendedName>
</protein>
<accession>A0A7V7QK24</accession>
<evidence type="ECO:0000256" key="3">
    <source>
        <dbReference type="SAM" id="Phobius"/>
    </source>
</evidence>
<feature type="transmembrane region" description="Helical" evidence="3">
    <location>
        <begin position="167"/>
        <end position="189"/>
    </location>
</feature>
<dbReference type="PANTHER" id="PTHR32089:SF112">
    <property type="entry name" value="LYSOZYME-LIKE PROTEIN-RELATED"/>
    <property type="match status" value="1"/>
</dbReference>
<dbReference type="EMBL" id="WAGX01000005">
    <property type="protein sequence ID" value="KAB1438082.1"/>
    <property type="molecule type" value="Genomic_DNA"/>
</dbReference>
<evidence type="ECO:0000256" key="2">
    <source>
        <dbReference type="PROSITE-ProRule" id="PRU00284"/>
    </source>
</evidence>
<dbReference type="PANTHER" id="PTHR32089">
    <property type="entry name" value="METHYL-ACCEPTING CHEMOTAXIS PROTEIN MCPB"/>
    <property type="match status" value="1"/>
</dbReference>
<evidence type="ECO:0000256" key="1">
    <source>
        <dbReference type="ARBA" id="ARBA00023224"/>
    </source>
</evidence>
<dbReference type="SUPFAM" id="SSF58104">
    <property type="entry name" value="Methyl-accepting chemotaxis protein (MCP) signaling domain"/>
    <property type="match status" value="1"/>
</dbReference>
<dbReference type="InterPro" id="IPR004089">
    <property type="entry name" value="MCPsignal_dom"/>
</dbReference>
<evidence type="ECO:0000313" key="6">
    <source>
        <dbReference type="Proteomes" id="UP000461768"/>
    </source>
</evidence>
<dbReference type="Gene3D" id="1.10.287.950">
    <property type="entry name" value="Methyl-accepting chemotaxis protein"/>
    <property type="match status" value="1"/>
</dbReference>
<feature type="domain" description="Methyl-accepting transducer" evidence="4">
    <location>
        <begin position="234"/>
        <end position="470"/>
    </location>
</feature>
<feature type="transmembrane region" description="Helical" evidence="3">
    <location>
        <begin position="94"/>
        <end position="114"/>
    </location>
</feature>
<keyword evidence="3" id="KW-0812">Transmembrane</keyword>
<dbReference type="OrthoDB" id="9816519at2"/>
<keyword evidence="3" id="KW-1133">Transmembrane helix</keyword>
<dbReference type="Proteomes" id="UP000461768">
    <property type="component" value="Unassembled WGS sequence"/>
</dbReference>
<keyword evidence="1 2" id="KW-0807">Transducer</keyword>
<name>A0A7V7QK24_9FIRM</name>
<proteinExistence type="predicted"/>
<dbReference type="GO" id="GO:0016020">
    <property type="term" value="C:membrane"/>
    <property type="evidence" value="ECO:0007669"/>
    <property type="project" value="InterPro"/>
</dbReference>
<organism evidence="5 6">
    <name type="scientific">Candidatus Galacturonatibacter soehngenii</name>
    <dbReference type="NCBI Taxonomy" id="2307010"/>
    <lineage>
        <taxon>Bacteria</taxon>
        <taxon>Bacillati</taxon>
        <taxon>Bacillota</taxon>
        <taxon>Clostridia</taxon>
        <taxon>Lachnospirales</taxon>
        <taxon>Lachnospiraceae</taxon>
        <taxon>Candidatus Galacturonatibacter</taxon>
    </lineage>
</organism>
<dbReference type="PROSITE" id="PS50111">
    <property type="entry name" value="CHEMOTAXIS_TRANSDUC_2"/>
    <property type="match status" value="1"/>
</dbReference>
<feature type="transmembrane region" description="Helical" evidence="3">
    <location>
        <begin position="134"/>
        <end position="155"/>
    </location>
</feature>
<sequence>MHSSLCRYIFVNFVLHRKGIYRMEAQKRISSREYAQIKIATKLLWISVILGVICNYFGGSPKNVIVVLVTLGAAVAIIFTIVAWKKVLISSMKYFAFTGLIVHAIAITVVHPSLNTVFLLFFNLIFISLFQKRILIVLIYVSNIILLITFYFMYGTKMFINYDNMQGILIILFYMCLGCIILCDLVHLINQLQKESEKQVEEIKNNNESIKNLLIKVTDSINFLKQFSELVKKSVSETAEASREINDSFTNAAAITEEQSISATSIYEYMEKNYEHTTSVYQVSGELEELSTKNVEIIKSGDVSVKSMAEKFKELNVIIDDTATLMQAFTGQTQNIENILQSIDNIAEQTNLLALNASIEAARAGELGKGFAVVAEEIRKLAENSANSVEQIGGILRPLLNSSTVIADKINHGQEAMKESLLRTDETVTTFATVYEFIEKVVSSIRDIHEKVSELENNTKLVTMQTKEISVSTDAMSQNITEVAIKSDGQNTNMQNIYEGFQSLDDKILELINLISQMEQ</sequence>
<dbReference type="AlphaFoldDB" id="A0A7V7QK24"/>
<gene>
    <name evidence="5" type="ORF">F7O84_11015</name>
</gene>
<feature type="transmembrane region" description="Helical" evidence="3">
    <location>
        <begin position="39"/>
        <end position="58"/>
    </location>
</feature>
<dbReference type="Pfam" id="PF00015">
    <property type="entry name" value="MCPsignal"/>
    <property type="match status" value="1"/>
</dbReference>
<dbReference type="SMART" id="SM00283">
    <property type="entry name" value="MA"/>
    <property type="match status" value="1"/>
</dbReference>
<dbReference type="GO" id="GO:0007165">
    <property type="term" value="P:signal transduction"/>
    <property type="evidence" value="ECO:0007669"/>
    <property type="project" value="UniProtKB-KW"/>
</dbReference>
<comment type="caution">
    <text evidence="5">The sequence shown here is derived from an EMBL/GenBank/DDBJ whole genome shotgun (WGS) entry which is preliminary data.</text>
</comment>
<keyword evidence="6" id="KW-1185">Reference proteome</keyword>
<evidence type="ECO:0000259" key="4">
    <source>
        <dbReference type="PROSITE" id="PS50111"/>
    </source>
</evidence>
<reference evidence="5 6" key="1">
    <citation type="submission" date="2019-09" db="EMBL/GenBank/DDBJ databases">
        <authorList>
            <person name="Valk L.C."/>
        </authorList>
    </citation>
    <scope>NUCLEOTIDE SEQUENCE [LARGE SCALE GENOMIC DNA]</scope>
    <source>
        <strain evidence="5">GalUA</strain>
    </source>
</reference>
<reference evidence="5 6" key="2">
    <citation type="submission" date="2020-02" db="EMBL/GenBank/DDBJ databases">
        <title>Candidatus Galacturonibacter soehngenii shows hetero-acetogenic catabolism of galacturonic acid but lacks a canonical carbon monoxide dehydrogenase/acetyl-CoA synthase complex.</title>
        <authorList>
            <person name="Diender M."/>
            <person name="Stouten G.R."/>
            <person name="Petersen J.F."/>
            <person name="Nielsen P.H."/>
            <person name="Dueholm M.S."/>
            <person name="Pronk J.T."/>
            <person name="Van Loosdrecht M.C.M."/>
        </authorList>
    </citation>
    <scope>NUCLEOTIDE SEQUENCE [LARGE SCALE GENOMIC DNA]</scope>
    <source>
        <strain evidence="5">GalUA</strain>
    </source>
</reference>
<feature type="transmembrane region" description="Helical" evidence="3">
    <location>
        <begin position="64"/>
        <end position="82"/>
    </location>
</feature>